<evidence type="ECO:0000259" key="8">
    <source>
        <dbReference type="Pfam" id="PF20467"/>
    </source>
</evidence>
<evidence type="ECO:0000256" key="4">
    <source>
        <dbReference type="ARBA" id="ARBA00047942"/>
    </source>
</evidence>
<dbReference type="AlphaFoldDB" id="A0A3E1Q7N7"/>
<evidence type="ECO:0000313" key="11">
    <source>
        <dbReference type="Proteomes" id="UP000261082"/>
    </source>
</evidence>
<protein>
    <recommendedName>
        <fullName evidence="1">site-specific DNA-methyltransferase (adenine-specific)</fullName>
        <ecNumber evidence="1">2.1.1.72</ecNumber>
    </recommendedName>
</protein>
<dbReference type="EC" id="2.1.1.72" evidence="1"/>
<dbReference type="InterPro" id="IPR046820">
    <property type="entry name" value="MmeI_TRD"/>
</dbReference>
<dbReference type="InterPro" id="IPR046818">
    <property type="entry name" value="MmeI_C"/>
</dbReference>
<dbReference type="SUPFAM" id="SSF53335">
    <property type="entry name" value="S-adenosyl-L-methionine-dependent methyltransferases"/>
    <property type="match status" value="1"/>
</dbReference>
<dbReference type="InterPro" id="IPR029063">
    <property type="entry name" value="SAM-dependent_MTases_sf"/>
</dbReference>
<comment type="caution">
    <text evidence="10">The sequence shown here is derived from an EMBL/GenBank/DDBJ whole genome shotgun (WGS) entry which is preliminary data.</text>
</comment>
<dbReference type="Pfam" id="PF20473">
    <property type="entry name" value="MmeI_Mtase"/>
    <property type="match status" value="1"/>
</dbReference>
<dbReference type="Pfam" id="PF20464">
    <property type="entry name" value="MmeI_N"/>
    <property type="match status" value="1"/>
</dbReference>
<dbReference type="Pfam" id="PF20467">
    <property type="entry name" value="MmeI_C"/>
    <property type="match status" value="1"/>
</dbReference>
<feature type="domain" description="MmeI-like target recognition" evidence="7">
    <location>
        <begin position="613"/>
        <end position="804"/>
    </location>
</feature>
<dbReference type="PROSITE" id="PS00092">
    <property type="entry name" value="N6_MTASE"/>
    <property type="match status" value="1"/>
</dbReference>
<keyword evidence="3 10" id="KW-0808">Transferase</keyword>
<dbReference type="Proteomes" id="UP000261082">
    <property type="component" value="Unassembled WGS sequence"/>
</dbReference>
<keyword evidence="11" id="KW-1185">Reference proteome</keyword>
<organism evidence="10 11">
    <name type="scientific">Marixanthomonas ophiurae</name>
    <dbReference type="NCBI Taxonomy" id="387659"/>
    <lineage>
        <taxon>Bacteria</taxon>
        <taxon>Pseudomonadati</taxon>
        <taxon>Bacteroidota</taxon>
        <taxon>Flavobacteriia</taxon>
        <taxon>Flavobacteriales</taxon>
        <taxon>Flavobacteriaceae</taxon>
        <taxon>Marixanthomonas</taxon>
    </lineage>
</organism>
<dbReference type="InterPro" id="IPR046819">
    <property type="entry name" value="MmeI_hel"/>
</dbReference>
<dbReference type="GO" id="GO:0032259">
    <property type="term" value="P:methylation"/>
    <property type="evidence" value="ECO:0007669"/>
    <property type="project" value="UniProtKB-KW"/>
</dbReference>
<feature type="domain" description="MmeI-like C-terminal" evidence="8">
    <location>
        <begin position="808"/>
        <end position="887"/>
    </location>
</feature>
<dbReference type="PANTHER" id="PTHR33841:SF1">
    <property type="entry name" value="DNA METHYLTRANSFERASE A"/>
    <property type="match status" value="1"/>
</dbReference>
<evidence type="ECO:0000256" key="1">
    <source>
        <dbReference type="ARBA" id="ARBA00011900"/>
    </source>
</evidence>
<dbReference type="InterPro" id="IPR002052">
    <property type="entry name" value="DNA_methylase_N6_adenine_CS"/>
</dbReference>
<dbReference type="InterPro" id="IPR050953">
    <property type="entry name" value="N4_N6_ade-DNA_methylase"/>
</dbReference>
<dbReference type="GO" id="GO:0009007">
    <property type="term" value="F:site-specific DNA-methyltransferase (adenine-specific) activity"/>
    <property type="evidence" value="ECO:0007669"/>
    <property type="project" value="UniProtKB-EC"/>
</dbReference>
<dbReference type="OrthoDB" id="32195at2"/>
<sequence>MALSWNEIKSRALQFTNEWEGETRERAEKDSFWNDFFTIFGISRRRLATFEKPVKKLNNNQGFIDLFWKGTLLVEHKSKGKDLDAAFIQATDYFHGLKEHELPKYVLVSDFEHFRLYDLDEGLDYAFPISELYKNIKLFGFIAGYQKRTFKDEDPVNIEAAELMGKLHDQLEESGYEGHSLEVFLVRLLFCLFADDTGIFERDTFKEFVDVKTKEDGSDLGGWLAQFFQVLNTPNNKRLKNLDEHLTIFPYVNGKLFDEALPIASFNSAMREILLECSKLNWGEISPAIFGSMFQSVMNPEERRNLGAHYTSEKNILKLIRPLFLDALHEEFEKIHTNKNKLREFHQKLSTLRFMDPACGCGNFLIITYREIRLLELQVLKRLYGTQQVIGIDEIMKVEVDQFYGIEYDEFPARIAEVAMWLMDHQMNLLVSEAFGLYYARLPLQKTATIVHGNALQVHWEDVVPKTELNYILGNPPFVGERYQSKKQREEIRNVFGKKIKVDYVAAWYFIAANYIQGTTIKVGFVSTNSIMQGEQVVLLWRHILTNLECYIHFAHKTFKWSNEARGKAAVYCIIVGFADFDTKEKYLFEYEDISGEPHSKKVKNINAYLVDAESIFIDKRRKPLNKIKKLRNGSRASDRGNLLFSLEEKNNFITKEPNSAQYFKRTYGAREFINDIPRYALWLEDIVPSDLRKMKYVLEIIKRIKEFRPKTPHLFKSIRKPKTDYLFIPQMSSSNRDYIPIGFLKKGTIPLDPHFYKDETSFFEFGILTSKMHMAWIKYTCGRLKNDFRYSNTIVYNNYPWPKDPSAKNKEKVASKAQKVLDVRTEYPNSSLADLYDPLTMPPNLVKAHQALDKAVDVCYRPQPFTNETGRIEYLFTLYDEYTMPLLEKKVIK</sequence>
<evidence type="ECO:0000259" key="5">
    <source>
        <dbReference type="Pfam" id="PF20464"/>
    </source>
</evidence>
<dbReference type="EMBL" id="QVID01000002">
    <property type="protein sequence ID" value="RFN58157.1"/>
    <property type="molecule type" value="Genomic_DNA"/>
</dbReference>
<dbReference type="Pfam" id="PF20466">
    <property type="entry name" value="MmeI_TRD"/>
    <property type="match status" value="1"/>
</dbReference>
<evidence type="ECO:0000256" key="2">
    <source>
        <dbReference type="ARBA" id="ARBA00022603"/>
    </source>
</evidence>
<accession>A0A3E1Q7N7</accession>
<feature type="domain" description="MmeI-like helicase spacer" evidence="6">
    <location>
        <begin position="179"/>
        <end position="257"/>
    </location>
</feature>
<keyword evidence="2 10" id="KW-0489">Methyltransferase</keyword>
<feature type="domain" description="MmeI-like N-terminal" evidence="5">
    <location>
        <begin position="11"/>
        <end position="174"/>
    </location>
</feature>
<dbReference type="PANTHER" id="PTHR33841">
    <property type="entry name" value="DNA METHYLTRANSFERASE YEEA-RELATED"/>
    <property type="match status" value="1"/>
</dbReference>
<evidence type="ECO:0000259" key="7">
    <source>
        <dbReference type="Pfam" id="PF20466"/>
    </source>
</evidence>
<evidence type="ECO:0000259" key="9">
    <source>
        <dbReference type="Pfam" id="PF20473"/>
    </source>
</evidence>
<dbReference type="Gene3D" id="3.40.50.150">
    <property type="entry name" value="Vaccinia Virus protein VP39"/>
    <property type="match status" value="1"/>
</dbReference>
<evidence type="ECO:0000256" key="3">
    <source>
        <dbReference type="ARBA" id="ARBA00022679"/>
    </source>
</evidence>
<gene>
    <name evidence="10" type="ORF">DZ858_13060</name>
</gene>
<feature type="domain" description="MmeI-like DNA-methyltransferase" evidence="9">
    <location>
        <begin position="332"/>
        <end position="590"/>
    </location>
</feature>
<evidence type="ECO:0000259" key="6">
    <source>
        <dbReference type="Pfam" id="PF20465"/>
    </source>
</evidence>
<evidence type="ECO:0000313" key="10">
    <source>
        <dbReference type="EMBL" id="RFN58157.1"/>
    </source>
</evidence>
<dbReference type="RefSeq" id="WP_117160105.1">
    <property type="nucleotide sequence ID" value="NZ_QVID01000002.1"/>
</dbReference>
<dbReference type="GO" id="GO:0003676">
    <property type="term" value="F:nucleic acid binding"/>
    <property type="evidence" value="ECO:0007669"/>
    <property type="project" value="InterPro"/>
</dbReference>
<dbReference type="Pfam" id="PF20465">
    <property type="entry name" value="MmeI_hel"/>
    <property type="match status" value="1"/>
</dbReference>
<proteinExistence type="predicted"/>
<dbReference type="InterPro" id="IPR046816">
    <property type="entry name" value="MmeI_Mtase"/>
</dbReference>
<comment type="catalytic activity">
    <reaction evidence="4">
        <text>a 2'-deoxyadenosine in DNA + S-adenosyl-L-methionine = an N(6)-methyl-2'-deoxyadenosine in DNA + S-adenosyl-L-homocysteine + H(+)</text>
        <dbReference type="Rhea" id="RHEA:15197"/>
        <dbReference type="Rhea" id="RHEA-COMP:12418"/>
        <dbReference type="Rhea" id="RHEA-COMP:12419"/>
        <dbReference type="ChEBI" id="CHEBI:15378"/>
        <dbReference type="ChEBI" id="CHEBI:57856"/>
        <dbReference type="ChEBI" id="CHEBI:59789"/>
        <dbReference type="ChEBI" id="CHEBI:90615"/>
        <dbReference type="ChEBI" id="CHEBI:90616"/>
        <dbReference type="EC" id="2.1.1.72"/>
    </reaction>
</comment>
<reference evidence="10 11" key="1">
    <citation type="journal article" date="2007" name="Int. J. Syst. Evol. Microbiol.">
        <title>Marixanthomonas ophiurae gen. nov., sp. nov., a marine bacterium of the family Flavobacteriaceae isolated from a deep-sea brittle star.</title>
        <authorList>
            <person name="Romanenko L.A."/>
            <person name="Uchino M."/>
            <person name="Frolova G.M."/>
            <person name="Mikhailov V.V."/>
        </authorList>
    </citation>
    <scope>NUCLEOTIDE SEQUENCE [LARGE SCALE GENOMIC DNA]</scope>
    <source>
        <strain evidence="10 11">KMM 3046</strain>
    </source>
</reference>
<dbReference type="InterPro" id="IPR046817">
    <property type="entry name" value="MmeI_N"/>
</dbReference>
<name>A0A3E1Q7N7_9FLAO</name>